<comment type="caution">
    <text evidence="1">The sequence shown here is derived from an EMBL/GenBank/DDBJ whole genome shotgun (WGS) entry which is preliminary data.</text>
</comment>
<protein>
    <submittedName>
        <fullName evidence="1">Alcohol dehydrogenase, putative</fullName>
    </submittedName>
</protein>
<dbReference type="GeneID" id="39874616"/>
<dbReference type="VEuPathDB" id="PiroplasmaDB:BOVATA_023390"/>
<gene>
    <name evidence="1" type="ORF">BOVATA_023390</name>
</gene>
<evidence type="ECO:0000313" key="2">
    <source>
        <dbReference type="Proteomes" id="UP000236319"/>
    </source>
</evidence>
<sequence>MTANEWTFSTDDAELSLIHIKSVDGLEDRLSSARSINAEQNAGDRIVLDESWPKDASKSVPIHVTQGSTLSIGVLIRPKASVESYEGWKSKYSALEVSVEIPYDDGAADLEKSPRLDTLATDGISLKRTIVGNNTDPYVMHATMDTAALSNSMLGMSLPLIAYVNPKIDAGCQVPPFTLVGEVIVREILGIETAIKDNLVLVTLTNRDEDTAYSP</sequence>
<reference evidence="1 2" key="1">
    <citation type="journal article" date="2017" name="BMC Genomics">
        <title>Whole-genome assembly of Babesia ovata and comparative genomics between closely related pathogens.</title>
        <authorList>
            <person name="Yamagishi J."/>
            <person name="Asada M."/>
            <person name="Hakimi H."/>
            <person name="Tanaka T.Q."/>
            <person name="Sugimoto C."/>
            <person name="Kawazu S."/>
        </authorList>
    </citation>
    <scope>NUCLEOTIDE SEQUENCE [LARGE SCALE GENOMIC DNA]</scope>
    <source>
        <strain evidence="1 2">Miyake</strain>
    </source>
</reference>
<name>A0A2H6KCX4_9APIC</name>
<accession>A0A2H6KCX4</accession>
<dbReference type="AlphaFoldDB" id="A0A2H6KCX4"/>
<evidence type="ECO:0000313" key="1">
    <source>
        <dbReference type="EMBL" id="GBE60846.1"/>
    </source>
</evidence>
<dbReference type="RefSeq" id="XP_028867089.1">
    <property type="nucleotide sequence ID" value="XM_029011256.1"/>
</dbReference>
<dbReference type="OrthoDB" id="10473223at2759"/>
<keyword evidence="2" id="KW-1185">Reference proteome</keyword>
<proteinExistence type="predicted"/>
<organism evidence="1 2">
    <name type="scientific">Babesia ovata</name>
    <dbReference type="NCBI Taxonomy" id="189622"/>
    <lineage>
        <taxon>Eukaryota</taxon>
        <taxon>Sar</taxon>
        <taxon>Alveolata</taxon>
        <taxon>Apicomplexa</taxon>
        <taxon>Aconoidasida</taxon>
        <taxon>Piroplasmida</taxon>
        <taxon>Babesiidae</taxon>
        <taxon>Babesia</taxon>
    </lineage>
</organism>
<dbReference type="EMBL" id="BDSA01000002">
    <property type="protein sequence ID" value="GBE60846.1"/>
    <property type="molecule type" value="Genomic_DNA"/>
</dbReference>
<dbReference type="Proteomes" id="UP000236319">
    <property type="component" value="Unassembled WGS sequence"/>
</dbReference>